<gene>
    <name evidence="4" type="ORF">OFUS_LOCUS24275</name>
</gene>
<dbReference type="OrthoDB" id="10249045at2759"/>
<dbReference type="PANTHER" id="PTHR11532:SF84">
    <property type="entry name" value="CARBOXYPEPTIDASE M"/>
    <property type="match status" value="1"/>
</dbReference>
<comment type="caution">
    <text evidence="4">The sequence shown here is derived from an EMBL/GenBank/DDBJ whole genome shotgun (WGS) entry which is preliminary data.</text>
</comment>
<accession>A0A8J1YAA2</accession>
<dbReference type="Proteomes" id="UP000749559">
    <property type="component" value="Unassembled WGS sequence"/>
</dbReference>
<keyword evidence="5" id="KW-1185">Reference proteome</keyword>
<dbReference type="GO" id="GO:0008270">
    <property type="term" value="F:zinc ion binding"/>
    <property type="evidence" value="ECO:0007669"/>
    <property type="project" value="InterPro"/>
</dbReference>
<dbReference type="GO" id="GO:0006518">
    <property type="term" value="P:peptide metabolic process"/>
    <property type="evidence" value="ECO:0007669"/>
    <property type="project" value="TreeGrafter"/>
</dbReference>
<reference evidence="4" key="1">
    <citation type="submission" date="2022-03" db="EMBL/GenBank/DDBJ databases">
        <authorList>
            <person name="Martin C."/>
        </authorList>
    </citation>
    <scope>NUCLEOTIDE SEQUENCE</scope>
</reference>
<dbReference type="Gene3D" id="3.40.630.10">
    <property type="entry name" value="Zn peptidases"/>
    <property type="match status" value="1"/>
</dbReference>
<evidence type="ECO:0000313" key="5">
    <source>
        <dbReference type="Proteomes" id="UP000749559"/>
    </source>
</evidence>
<protein>
    <recommendedName>
        <fullName evidence="3">Peptidase M14 domain-containing protein</fullName>
    </recommendedName>
</protein>
<evidence type="ECO:0000313" key="4">
    <source>
        <dbReference type="EMBL" id="CAH1800386.1"/>
    </source>
</evidence>
<feature type="non-terminal residue" evidence="4">
    <location>
        <position position="1"/>
    </location>
</feature>
<evidence type="ECO:0000259" key="3">
    <source>
        <dbReference type="PROSITE" id="PS52035"/>
    </source>
</evidence>
<organism evidence="4 5">
    <name type="scientific">Owenia fusiformis</name>
    <name type="common">Polychaete worm</name>
    <dbReference type="NCBI Taxonomy" id="6347"/>
    <lineage>
        <taxon>Eukaryota</taxon>
        <taxon>Metazoa</taxon>
        <taxon>Spiralia</taxon>
        <taxon>Lophotrochozoa</taxon>
        <taxon>Annelida</taxon>
        <taxon>Polychaeta</taxon>
        <taxon>Sedentaria</taxon>
        <taxon>Canalipalpata</taxon>
        <taxon>Sabellida</taxon>
        <taxon>Oweniida</taxon>
        <taxon>Oweniidae</taxon>
        <taxon>Owenia</taxon>
    </lineage>
</organism>
<dbReference type="InterPro" id="IPR050753">
    <property type="entry name" value="Peptidase_M14_domain"/>
</dbReference>
<dbReference type="InterPro" id="IPR000834">
    <property type="entry name" value="Peptidase_M14"/>
</dbReference>
<dbReference type="GO" id="GO:0016485">
    <property type="term" value="P:protein processing"/>
    <property type="evidence" value="ECO:0007669"/>
    <property type="project" value="TreeGrafter"/>
</dbReference>
<comment type="caution">
    <text evidence="2">Lacks conserved residue(s) required for the propagation of feature annotation.</text>
</comment>
<dbReference type="AlphaFoldDB" id="A0A8J1YAA2"/>
<sequence>KEHWPHTQSAFYKSISHRSQFIVTMMRVLLSCCLVAMVMSDIDFGYHDYDALTAAMRAIEQNNSGIAYMYSAGKSVQGRDLWVMTLGEKPLQHLPLRPEVKYVGNMHGNEVVGREMLLH</sequence>
<dbReference type="PANTHER" id="PTHR11532">
    <property type="entry name" value="PROTEASE M14 CARBOXYPEPTIDASE"/>
    <property type="match status" value="1"/>
</dbReference>
<dbReference type="GO" id="GO:0005615">
    <property type="term" value="C:extracellular space"/>
    <property type="evidence" value="ECO:0007669"/>
    <property type="project" value="TreeGrafter"/>
</dbReference>
<dbReference type="Pfam" id="PF00246">
    <property type="entry name" value="Peptidase_M14"/>
    <property type="match status" value="1"/>
</dbReference>
<feature type="non-terminal residue" evidence="4">
    <location>
        <position position="119"/>
    </location>
</feature>
<evidence type="ECO:0000256" key="1">
    <source>
        <dbReference type="ARBA" id="ARBA00005988"/>
    </source>
</evidence>
<feature type="domain" description="Peptidase M14" evidence="3">
    <location>
        <begin position="45"/>
        <end position="119"/>
    </location>
</feature>
<dbReference type="PROSITE" id="PS52035">
    <property type="entry name" value="PEPTIDASE_M14"/>
    <property type="match status" value="1"/>
</dbReference>
<dbReference type="SUPFAM" id="SSF53187">
    <property type="entry name" value="Zn-dependent exopeptidases"/>
    <property type="match status" value="1"/>
</dbReference>
<dbReference type="EMBL" id="CAIIXF020000012">
    <property type="protein sequence ID" value="CAH1800386.1"/>
    <property type="molecule type" value="Genomic_DNA"/>
</dbReference>
<dbReference type="GO" id="GO:0004181">
    <property type="term" value="F:metallocarboxypeptidase activity"/>
    <property type="evidence" value="ECO:0007669"/>
    <property type="project" value="InterPro"/>
</dbReference>
<comment type="similarity">
    <text evidence="1 2">Belongs to the peptidase M14 family.</text>
</comment>
<evidence type="ECO:0000256" key="2">
    <source>
        <dbReference type="PROSITE-ProRule" id="PRU01379"/>
    </source>
</evidence>
<name>A0A8J1YAA2_OWEFU</name>
<dbReference type="PRINTS" id="PR00765">
    <property type="entry name" value="CRBOXYPTASEA"/>
</dbReference>
<proteinExistence type="inferred from homology"/>